<evidence type="ECO:0000259" key="1">
    <source>
        <dbReference type="Pfam" id="PF13456"/>
    </source>
</evidence>
<organism evidence="3 4">
    <name type="scientific">Cannabis sativa</name>
    <name type="common">Hemp</name>
    <name type="synonym">Marijuana</name>
    <dbReference type="NCBI Taxonomy" id="3483"/>
    <lineage>
        <taxon>Eukaryota</taxon>
        <taxon>Viridiplantae</taxon>
        <taxon>Streptophyta</taxon>
        <taxon>Embryophyta</taxon>
        <taxon>Tracheophyta</taxon>
        <taxon>Spermatophyta</taxon>
        <taxon>Magnoliopsida</taxon>
        <taxon>eudicotyledons</taxon>
        <taxon>Gunneridae</taxon>
        <taxon>Pentapetalae</taxon>
        <taxon>rosids</taxon>
        <taxon>fabids</taxon>
        <taxon>Rosales</taxon>
        <taxon>Cannabaceae</taxon>
        <taxon>Cannabis</taxon>
    </lineage>
</organism>
<evidence type="ECO:0008006" key="5">
    <source>
        <dbReference type="Google" id="ProtNLM"/>
    </source>
</evidence>
<dbReference type="Pfam" id="PF13456">
    <property type="entry name" value="RVT_3"/>
    <property type="match status" value="1"/>
</dbReference>
<sequence>MIMHFLSSVQYQVLLNGGLTKAFAPKRGLRQGDPLSPYVFILGAEVLSRFFSKAESEGNLRGYSLNREGIPISHLMYADDLLLYLEADRGNRSSDFNFILDEISARLEGWRARLLSQAARGTLIKSVLASIPIYSMWARDVNFSLIAKIGWLLEKDSKAFLTHDFIRQNCVWVVGQDSDVKIWFHKWSCGNHLVVYSGAINPLVGSSMGIQELVDLAEDGWHQGRVVSTFTPAISSNIPKVKRELLPANDTAYWNSSLNGEFSSKAAYWSLNKERFEEKDVLSIKIWKLKAQKCLKLFLWKLCHDVLPFGSKLQNIFGNAPGVCMLCGQDEGDNVSHFVSLCPVTRFLWFSTRWGIRSEALQSSNGREVVNWLLSPPFHNALAQTEALEFTLYGAMLYYKLWNHRNDMYHHGVPLDLDKLARQIRELASKSIKLAASDDLQEVGAVAAVFFDDAGNLVCFGAKKVQVLLAFQGELEALAFGVALAKDLQLGGVDFSTDFLQLVQALNVGSSPVWFLMLSFNEFHHALVANDSNVVWISRVFNKAAHSLERWGLSHPCNGLLRFWETLKLRFLLATPIEIYYEMGGGSGQLGEKVDFQASTGYTWSKFKINQGRSEASAAAQGKNQQIVRLEKDKATIQEDVIGEAKTINFLGNKSAAKKEIDLDFLNWGHKLSIQ</sequence>
<dbReference type="GO" id="GO:0003676">
    <property type="term" value="F:nucleic acid binding"/>
    <property type="evidence" value="ECO:0007669"/>
    <property type="project" value="InterPro"/>
</dbReference>
<dbReference type="CDD" id="cd06222">
    <property type="entry name" value="RNase_H_like"/>
    <property type="match status" value="1"/>
</dbReference>
<dbReference type="InterPro" id="IPR002156">
    <property type="entry name" value="RNaseH_domain"/>
</dbReference>
<dbReference type="PANTHER" id="PTHR33116">
    <property type="entry name" value="REVERSE TRANSCRIPTASE ZINC-BINDING DOMAIN-CONTAINING PROTEIN-RELATED-RELATED"/>
    <property type="match status" value="1"/>
</dbReference>
<evidence type="ECO:0000313" key="3">
    <source>
        <dbReference type="EnsemblPlants" id="cds.evm.model.10.812"/>
    </source>
</evidence>
<dbReference type="Proteomes" id="UP000596661">
    <property type="component" value="Unassembled WGS sequence"/>
</dbReference>
<dbReference type="InterPro" id="IPR026960">
    <property type="entry name" value="RVT-Znf"/>
</dbReference>
<evidence type="ECO:0000259" key="2">
    <source>
        <dbReference type="Pfam" id="PF13966"/>
    </source>
</evidence>
<dbReference type="GO" id="GO:0004523">
    <property type="term" value="F:RNA-DNA hybrid ribonuclease activity"/>
    <property type="evidence" value="ECO:0007669"/>
    <property type="project" value="InterPro"/>
</dbReference>
<proteinExistence type="predicted"/>
<reference evidence="3" key="1">
    <citation type="submission" date="2021-03" db="UniProtKB">
        <authorList>
            <consortium name="EnsemblPlants"/>
        </authorList>
    </citation>
    <scope>IDENTIFICATION</scope>
</reference>
<keyword evidence="4" id="KW-1185">Reference proteome</keyword>
<dbReference type="AlphaFoldDB" id="A0A803QQH2"/>
<dbReference type="Pfam" id="PF13966">
    <property type="entry name" value="zf-RVT"/>
    <property type="match status" value="1"/>
</dbReference>
<dbReference type="Gramene" id="evm.model.10.812">
    <property type="protein sequence ID" value="cds.evm.model.10.812"/>
    <property type="gene ID" value="evm.TU.10.812"/>
</dbReference>
<protein>
    <recommendedName>
        <fullName evidence="5">Reverse transcriptase domain-containing protein</fullName>
    </recommendedName>
</protein>
<feature type="domain" description="RNase H type-1" evidence="1">
    <location>
        <begin position="441"/>
        <end position="548"/>
    </location>
</feature>
<evidence type="ECO:0000313" key="4">
    <source>
        <dbReference type="Proteomes" id="UP000596661"/>
    </source>
</evidence>
<feature type="domain" description="Reverse transcriptase zinc-binding" evidence="2">
    <location>
        <begin position="262"/>
        <end position="349"/>
    </location>
</feature>
<dbReference type="EMBL" id="UZAU01000811">
    <property type="status" value="NOT_ANNOTATED_CDS"/>
    <property type="molecule type" value="Genomic_DNA"/>
</dbReference>
<dbReference type="PANTHER" id="PTHR33116:SF86">
    <property type="entry name" value="REVERSE TRANSCRIPTASE DOMAIN-CONTAINING PROTEIN"/>
    <property type="match status" value="1"/>
</dbReference>
<dbReference type="EnsemblPlants" id="evm.model.10.812">
    <property type="protein sequence ID" value="cds.evm.model.10.812"/>
    <property type="gene ID" value="evm.TU.10.812"/>
</dbReference>
<name>A0A803QQH2_CANSA</name>
<accession>A0A803QQH2</accession>
<dbReference type="InterPro" id="IPR044730">
    <property type="entry name" value="RNase_H-like_dom_plant"/>
</dbReference>